<evidence type="ECO:0000313" key="2">
    <source>
        <dbReference type="EMBL" id="MBW7469214.1"/>
    </source>
</evidence>
<dbReference type="SUPFAM" id="SSF82171">
    <property type="entry name" value="DPP6 N-terminal domain-like"/>
    <property type="match status" value="1"/>
</dbReference>
<protein>
    <submittedName>
        <fullName evidence="2">Gliding motility-associated C-terminal domain-containing protein</fullName>
    </submittedName>
</protein>
<keyword evidence="3" id="KW-1185">Reference proteome</keyword>
<reference evidence="2 3" key="1">
    <citation type="journal article" date="2016" name="Int. J. Syst. Evol. Microbiol.">
        <title>Pontibacter aydingkolensis sp. nov., isolated from soil of a salt lake.</title>
        <authorList>
            <person name="Osman G."/>
            <person name="Zhang T."/>
            <person name="Lou K."/>
            <person name="Gao Y."/>
            <person name="Chang W."/>
            <person name="Lin Q."/>
            <person name="Yang H.M."/>
            <person name="Huo X.D."/>
            <person name="Wang N."/>
        </authorList>
    </citation>
    <scope>NUCLEOTIDE SEQUENCE [LARGE SCALE GENOMIC DNA]</scope>
    <source>
        <strain evidence="2 3">KACC 19255</strain>
    </source>
</reference>
<keyword evidence="1" id="KW-0732">Signal</keyword>
<evidence type="ECO:0000256" key="1">
    <source>
        <dbReference type="SAM" id="SignalP"/>
    </source>
</evidence>
<dbReference type="Pfam" id="PF13585">
    <property type="entry name" value="CHU_C"/>
    <property type="match status" value="1"/>
</dbReference>
<dbReference type="RefSeq" id="WP_219879085.1">
    <property type="nucleotide sequence ID" value="NZ_JAHYXK010000029.1"/>
</dbReference>
<name>A0ABS7CZD2_9BACT</name>
<dbReference type="EMBL" id="JAHYXK010000029">
    <property type="protein sequence ID" value="MBW7469214.1"/>
    <property type="molecule type" value="Genomic_DNA"/>
</dbReference>
<evidence type="ECO:0000313" key="3">
    <source>
        <dbReference type="Proteomes" id="UP000813018"/>
    </source>
</evidence>
<sequence length="549" mass="61120">MKQLYCLLIICVFALLPLLSIAQNEANTWYFGNGYGLKFRKGAAEVINAGPANTSTTYTYSNKAGQVILSVNLYGMYNKDGKLIENGGWAARNLGFDMYIIPKPGSNSLFYVFYTLEVISGVNWTDKQAIGYAIVDLAANNGAGKVLEKDKVIYQDTHGYFTVSGNCGNNTYWLVGEANTNIKLGTDQLFAFKITDQGISKEPVRSEPVLIGNAKFLKFSPAGNKLVFAYRGYEDIEGLGLANFNTLTGEVSKSIRVEGADWYAVFSASGKKLYLNSNNSAIKKIWQFDISSDNEQDILASKKLVYDGPVSLDLGQPAPNGKIYYSQVENQMALGVINYPEREGLACEVSPNAISFPNKFVRSLPAFSANFLYSITENLDAGADKQLYKGEEVVLGGAYDKNTVYRWEPATYLSDPTSPNPTFRYTETVNKKLELTYKLYVSEGVCAQSDEVNITILPLHEGASLTRDQIPNIFTPNGDGINDTFSVPMLELYPDNELVILNRFGKEVYRKESYQGNWNGENVVSGVYFYQLYIKKLDEHYKGWVEIVR</sequence>
<dbReference type="Proteomes" id="UP000813018">
    <property type="component" value="Unassembled WGS sequence"/>
</dbReference>
<gene>
    <name evidence="2" type="ORF">K0O23_19230</name>
</gene>
<comment type="caution">
    <text evidence="2">The sequence shown here is derived from an EMBL/GenBank/DDBJ whole genome shotgun (WGS) entry which is preliminary data.</text>
</comment>
<organism evidence="2 3">
    <name type="scientific">Pontibacter aydingkolensis</name>
    <dbReference type="NCBI Taxonomy" id="1911536"/>
    <lineage>
        <taxon>Bacteria</taxon>
        <taxon>Pseudomonadati</taxon>
        <taxon>Bacteroidota</taxon>
        <taxon>Cytophagia</taxon>
        <taxon>Cytophagales</taxon>
        <taxon>Hymenobacteraceae</taxon>
        <taxon>Pontibacter</taxon>
    </lineage>
</organism>
<proteinExistence type="predicted"/>
<dbReference type="NCBIfam" id="TIGR04131">
    <property type="entry name" value="Bac_Flav_CTERM"/>
    <property type="match status" value="1"/>
</dbReference>
<feature type="signal peptide" evidence="1">
    <location>
        <begin position="1"/>
        <end position="22"/>
    </location>
</feature>
<dbReference type="InterPro" id="IPR011042">
    <property type="entry name" value="6-blade_b-propeller_TolB-like"/>
</dbReference>
<accession>A0ABS7CZD2</accession>
<feature type="chain" id="PRO_5045050210" evidence="1">
    <location>
        <begin position="23"/>
        <end position="549"/>
    </location>
</feature>
<dbReference type="Gene3D" id="2.120.10.30">
    <property type="entry name" value="TolB, C-terminal domain"/>
    <property type="match status" value="1"/>
</dbReference>
<dbReference type="InterPro" id="IPR026341">
    <property type="entry name" value="T9SS_type_B"/>
</dbReference>